<sequence length="157" mass="18478">MFWVYRISESSLVLQLRCSVVRSHVELSSLLFFGYVAMPGVNTCRCHPSQSHVCRNNGKHKCYTLLHCHRASLGRYYTCLRFRELTARGRHRRQIIRDYSEGNMTYPVLSSSTYVIHFQITGKNPPICCFFFLIVDMEVREYIYIADQHSRSLTRRS</sequence>
<accession>A0A0B7JZK4</accession>
<dbReference type="AlphaFoldDB" id="A0A0B7JZK4"/>
<dbReference type="EMBL" id="CDPU01000011">
    <property type="protein sequence ID" value="CEO48687.1"/>
    <property type="molecule type" value="Genomic_DNA"/>
</dbReference>
<proteinExistence type="predicted"/>
<gene>
    <name evidence="1" type="ORF">BN869_000004744_1</name>
</gene>
<organism evidence="1">
    <name type="scientific">Bionectria ochroleuca</name>
    <name type="common">Gliocladium roseum</name>
    <dbReference type="NCBI Taxonomy" id="29856"/>
    <lineage>
        <taxon>Eukaryota</taxon>
        <taxon>Fungi</taxon>
        <taxon>Dikarya</taxon>
        <taxon>Ascomycota</taxon>
        <taxon>Pezizomycotina</taxon>
        <taxon>Sordariomycetes</taxon>
        <taxon>Hypocreomycetidae</taxon>
        <taxon>Hypocreales</taxon>
        <taxon>Bionectriaceae</taxon>
        <taxon>Clonostachys</taxon>
    </lineage>
</organism>
<reference evidence="1" key="1">
    <citation type="submission" date="2015-01" db="EMBL/GenBank/DDBJ databases">
        <authorList>
            <person name="Durling Mikael"/>
        </authorList>
    </citation>
    <scope>NUCLEOTIDE SEQUENCE</scope>
</reference>
<evidence type="ECO:0000313" key="1">
    <source>
        <dbReference type="EMBL" id="CEO48687.1"/>
    </source>
</evidence>
<protein>
    <submittedName>
        <fullName evidence="1">Uncharacterized protein</fullName>
    </submittedName>
</protein>
<name>A0A0B7JZK4_BIOOC</name>